<accession>A0A852SUC1</accession>
<dbReference type="EMBL" id="JACCBM010000001">
    <property type="protein sequence ID" value="NYD72234.1"/>
    <property type="molecule type" value="Genomic_DNA"/>
</dbReference>
<dbReference type="AlphaFoldDB" id="A0A852SUC1"/>
<dbReference type="Proteomes" id="UP000549913">
    <property type="component" value="Unassembled WGS sequence"/>
</dbReference>
<name>A0A852SUC1_9MICO</name>
<evidence type="ECO:0000313" key="2">
    <source>
        <dbReference type="Proteomes" id="UP000549913"/>
    </source>
</evidence>
<evidence type="ECO:0000313" key="1">
    <source>
        <dbReference type="EMBL" id="NYD72234.1"/>
    </source>
</evidence>
<protein>
    <submittedName>
        <fullName evidence="1">Uncharacterized protein</fullName>
    </submittedName>
</protein>
<proteinExistence type="predicted"/>
<keyword evidence="2" id="KW-1185">Reference proteome</keyword>
<gene>
    <name evidence="1" type="ORF">BJ984_003392</name>
</gene>
<comment type="caution">
    <text evidence="1">The sequence shown here is derived from an EMBL/GenBank/DDBJ whole genome shotgun (WGS) entry which is preliminary data.</text>
</comment>
<sequence length="37" mass="4044">MSKPIHWVIVVAVGITAYIAGTRAEAAKHAARKLTRR</sequence>
<organism evidence="1 2">
    <name type="scientific">Herbiconiux flava</name>
    <dbReference type="NCBI Taxonomy" id="881268"/>
    <lineage>
        <taxon>Bacteria</taxon>
        <taxon>Bacillati</taxon>
        <taxon>Actinomycetota</taxon>
        <taxon>Actinomycetes</taxon>
        <taxon>Micrococcales</taxon>
        <taxon>Microbacteriaceae</taxon>
        <taxon>Herbiconiux</taxon>
    </lineage>
</organism>
<reference evidence="1 2" key="1">
    <citation type="submission" date="2020-07" db="EMBL/GenBank/DDBJ databases">
        <title>Sequencing the genomes of 1000 actinobacteria strains.</title>
        <authorList>
            <person name="Klenk H.-P."/>
        </authorList>
    </citation>
    <scope>NUCLEOTIDE SEQUENCE [LARGE SCALE GENOMIC DNA]</scope>
    <source>
        <strain evidence="1 2">DSM 26474</strain>
    </source>
</reference>